<dbReference type="NCBIfam" id="TIGR03083">
    <property type="entry name" value="maleylpyruvate isomerase family mycothiol-dependent enzyme"/>
    <property type="match status" value="1"/>
</dbReference>
<proteinExistence type="predicted"/>
<evidence type="ECO:0000259" key="1">
    <source>
        <dbReference type="Pfam" id="PF11716"/>
    </source>
</evidence>
<evidence type="ECO:0000313" key="2">
    <source>
        <dbReference type="EMBL" id="MBB5795316.1"/>
    </source>
</evidence>
<dbReference type="EMBL" id="JACHNE010000001">
    <property type="protein sequence ID" value="MBB5795316.1"/>
    <property type="molecule type" value="Genomic_DNA"/>
</dbReference>
<dbReference type="Proteomes" id="UP000590647">
    <property type="component" value="Unassembled WGS sequence"/>
</dbReference>
<keyword evidence="3" id="KW-1185">Reference proteome</keyword>
<dbReference type="InterPro" id="IPR024344">
    <property type="entry name" value="MDMPI_metal-binding"/>
</dbReference>
<dbReference type="SUPFAM" id="SSF109854">
    <property type="entry name" value="DinB/YfiT-like putative metalloenzymes"/>
    <property type="match status" value="1"/>
</dbReference>
<protein>
    <submittedName>
        <fullName evidence="2">Uncharacterized protein (TIGR03083 family)</fullName>
    </submittedName>
</protein>
<accession>A0A7W9H4I3</accession>
<gene>
    <name evidence="2" type="ORF">HDA41_003280</name>
</gene>
<dbReference type="Gene3D" id="1.20.120.450">
    <property type="entry name" value="dinb family like domain"/>
    <property type="match status" value="1"/>
</dbReference>
<name>A0A7W9H4I3_9ACTN</name>
<reference evidence="2 3" key="1">
    <citation type="submission" date="2020-08" db="EMBL/GenBank/DDBJ databases">
        <title>Sequencing the genomes of 1000 actinobacteria strains.</title>
        <authorList>
            <person name="Klenk H.-P."/>
        </authorList>
    </citation>
    <scope>NUCLEOTIDE SEQUENCE [LARGE SCALE GENOMIC DNA]</scope>
    <source>
        <strain evidence="2 3">DSM 40084</strain>
    </source>
</reference>
<organism evidence="2 3">
    <name type="scientific">Streptomyces caelestis</name>
    <dbReference type="NCBI Taxonomy" id="36816"/>
    <lineage>
        <taxon>Bacteria</taxon>
        <taxon>Bacillati</taxon>
        <taxon>Actinomycetota</taxon>
        <taxon>Actinomycetes</taxon>
        <taxon>Kitasatosporales</taxon>
        <taxon>Streptomycetaceae</taxon>
        <taxon>Streptomyces</taxon>
    </lineage>
</organism>
<sequence length="228" mass="25563">MNRDRVVEAFRLEAGQLSRAMTEVAEAEWRLPTRCEPWKVGDLLAHVRVVIAWLPDMLTAPAPTRAEVSAAEYYRPDDRFAPETNAARIALAQAHAAEQLSGTALVEDFKATWQRVDRLCRAEPEGRVVRTRHGDPMLLSEFLLTRVVEVALHGLDLADALGREPWLTSLAADLVQDLLLDPDGVLALQKKLSWGQLRFLRKATGREPMTKEEALDVDRLGIRWLALG</sequence>
<dbReference type="Pfam" id="PF11716">
    <property type="entry name" value="MDMPI_N"/>
    <property type="match status" value="1"/>
</dbReference>
<dbReference type="InterPro" id="IPR017517">
    <property type="entry name" value="Maleyloyr_isom"/>
</dbReference>
<comment type="caution">
    <text evidence="2">The sequence shown here is derived from an EMBL/GenBank/DDBJ whole genome shotgun (WGS) entry which is preliminary data.</text>
</comment>
<dbReference type="GO" id="GO:0046872">
    <property type="term" value="F:metal ion binding"/>
    <property type="evidence" value="ECO:0007669"/>
    <property type="project" value="InterPro"/>
</dbReference>
<evidence type="ECO:0000313" key="3">
    <source>
        <dbReference type="Proteomes" id="UP000590647"/>
    </source>
</evidence>
<feature type="domain" description="Mycothiol-dependent maleylpyruvate isomerase metal-binding" evidence="1">
    <location>
        <begin position="11"/>
        <end position="158"/>
    </location>
</feature>
<dbReference type="InterPro" id="IPR034660">
    <property type="entry name" value="DinB/YfiT-like"/>
</dbReference>
<dbReference type="RefSeq" id="WP_184984631.1">
    <property type="nucleotide sequence ID" value="NZ_JACHNE010000001.1"/>
</dbReference>
<dbReference type="AlphaFoldDB" id="A0A7W9H4I3"/>